<dbReference type="FunFam" id="3.30.70.2460:FF:000001">
    <property type="entry name" value="DNA repair protein Rad4 family"/>
    <property type="match status" value="1"/>
</dbReference>
<keyword evidence="5" id="KW-0238">DNA-binding</keyword>
<organism evidence="11 12">
    <name type="scientific">Geodia barretti</name>
    <name type="common">Barrett's horny sponge</name>
    <dbReference type="NCBI Taxonomy" id="519541"/>
    <lineage>
        <taxon>Eukaryota</taxon>
        <taxon>Metazoa</taxon>
        <taxon>Porifera</taxon>
        <taxon>Demospongiae</taxon>
        <taxon>Heteroscleromorpha</taxon>
        <taxon>Tetractinellida</taxon>
        <taxon>Astrophorina</taxon>
        <taxon>Geodiidae</taxon>
        <taxon>Geodia</taxon>
    </lineage>
</organism>
<keyword evidence="12" id="KW-1185">Reference proteome</keyword>
<reference evidence="11" key="1">
    <citation type="submission" date="2023-03" db="EMBL/GenBank/DDBJ databases">
        <authorList>
            <person name="Steffen K."/>
            <person name="Cardenas P."/>
        </authorList>
    </citation>
    <scope>NUCLEOTIDE SEQUENCE</scope>
</reference>
<dbReference type="Gene3D" id="2.20.20.110">
    <property type="entry name" value="Rad4, beta-hairpin domain BHD1"/>
    <property type="match status" value="1"/>
</dbReference>
<dbReference type="Pfam" id="PF10404">
    <property type="entry name" value="BHD_2"/>
    <property type="match status" value="1"/>
</dbReference>
<dbReference type="InterPro" id="IPR018326">
    <property type="entry name" value="Rad4_beta-hairpin_dom1"/>
</dbReference>
<dbReference type="PANTHER" id="PTHR12135">
    <property type="entry name" value="DNA REPAIR PROTEIN XP-C / RAD4"/>
    <property type="match status" value="1"/>
</dbReference>
<gene>
    <name evidence="11" type="ORF">GBAR_LOCUS7926</name>
</gene>
<evidence type="ECO:0000256" key="3">
    <source>
        <dbReference type="ARBA" id="ARBA00022553"/>
    </source>
</evidence>
<evidence type="ECO:0000259" key="8">
    <source>
        <dbReference type="SMART" id="SM01030"/>
    </source>
</evidence>
<evidence type="ECO:0000259" key="9">
    <source>
        <dbReference type="SMART" id="SM01031"/>
    </source>
</evidence>
<dbReference type="GO" id="GO:0003684">
    <property type="term" value="F:damaged DNA binding"/>
    <property type="evidence" value="ECO:0007669"/>
    <property type="project" value="InterPro"/>
</dbReference>
<dbReference type="GO" id="GO:0071942">
    <property type="term" value="C:XPC complex"/>
    <property type="evidence" value="ECO:0007669"/>
    <property type="project" value="TreeGrafter"/>
</dbReference>
<dbReference type="InterPro" id="IPR018327">
    <property type="entry name" value="BHD_2"/>
</dbReference>
<evidence type="ECO:0000313" key="12">
    <source>
        <dbReference type="Proteomes" id="UP001174909"/>
    </source>
</evidence>
<dbReference type="FunFam" id="2.20.20.110:FF:000001">
    <property type="entry name" value="DNA repair protein complementing XP-C cells"/>
    <property type="match status" value="1"/>
</dbReference>
<dbReference type="SUPFAM" id="SSF54001">
    <property type="entry name" value="Cysteine proteinases"/>
    <property type="match status" value="1"/>
</dbReference>
<dbReference type="InterPro" id="IPR004583">
    <property type="entry name" value="DNA_repair_Rad4"/>
</dbReference>
<accession>A0AA35RKQ0</accession>
<dbReference type="InterPro" id="IPR042488">
    <property type="entry name" value="Rad4_BHD3_sf"/>
</dbReference>
<keyword evidence="4" id="KW-0227">DNA damage</keyword>
<name>A0AA35RKQ0_GEOBA</name>
<evidence type="ECO:0000256" key="6">
    <source>
        <dbReference type="ARBA" id="ARBA00023204"/>
    </source>
</evidence>
<dbReference type="SMART" id="SM01031">
    <property type="entry name" value="BHD_2"/>
    <property type="match status" value="1"/>
</dbReference>
<keyword evidence="6" id="KW-0234">DNA repair</keyword>
<dbReference type="GO" id="GO:0000111">
    <property type="term" value="C:nucleotide-excision repair factor 2 complex"/>
    <property type="evidence" value="ECO:0007669"/>
    <property type="project" value="TreeGrafter"/>
</dbReference>
<evidence type="ECO:0000259" key="10">
    <source>
        <dbReference type="SMART" id="SM01032"/>
    </source>
</evidence>
<dbReference type="AlphaFoldDB" id="A0AA35RKQ0"/>
<dbReference type="InterPro" id="IPR018328">
    <property type="entry name" value="Rad4_beta-hairpin_dom3"/>
</dbReference>
<dbReference type="GO" id="GO:0006298">
    <property type="term" value="P:mismatch repair"/>
    <property type="evidence" value="ECO:0007669"/>
    <property type="project" value="TreeGrafter"/>
</dbReference>
<feature type="domain" description="Rad4 beta-hairpin" evidence="8">
    <location>
        <begin position="118"/>
        <end position="170"/>
    </location>
</feature>
<evidence type="ECO:0000256" key="1">
    <source>
        <dbReference type="ARBA" id="ARBA00004123"/>
    </source>
</evidence>
<comment type="subcellular location">
    <subcellularLocation>
        <location evidence="1">Nucleus</location>
    </subcellularLocation>
</comment>
<dbReference type="GO" id="GO:0003697">
    <property type="term" value="F:single-stranded DNA binding"/>
    <property type="evidence" value="ECO:0007669"/>
    <property type="project" value="TreeGrafter"/>
</dbReference>
<dbReference type="GO" id="GO:0005737">
    <property type="term" value="C:cytoplasm"/>
    <property type="evidence" value="ECO:0007669"/>
    <property type="project" value="TreeGrafter"/>
</dbReference>
<dbReference type="SMART" id="SM01030">
    <property type="entry name" value="BHD_1"/>
    <property type="match status" value="1"/>
</dbReference>
<comment type="caution">
    <text evidence="11">The sequence shown here is derived from an EMBL/GenBank/DDBJ whole genome shotgun (WGS) entry which is preliminary data.</text>
</comment>
<dbReference type="Gene3D" id="3.30.70.2460">
    <property type="entry name" value="Rad4, beta-hairpin domain BHD3"/>
    <property type="match status" value="1"/>
</dbReference>
<evidence type="ECO:0000256" key="5">
    <source>
        <dbReference type="ARBA" id="ARBA00023125"/>
    </source>
</evidence>
<dbReference type="InterPro" id="IPR038765">
    <property type="entry name" value="Papain-like_cys_pep_sf"/>
</dbReference>
<dbReference type="Gene3D" id="3.10.620.30">
    <property type="match status" value="1"/>
</dbReference>
<dbReference type="Proteomes" id="UP001174909">
    <property type="component" value="Unassembled WGS sequence"/>
</dbReference>
<dbReference type="GO" id="GO:0006289">
    <property type="term" value="P:nucleotide-excision repair"/>
    <property type="evidence" value="ECO:0007669"/>
    <property type="project" value="InterPro"/>
</dbReference>
<evidence type="ECO:0000256" key="7">
    <source>
        <dbReference type="ARBA" id="ARBA00023242"/>
    </source>
</evidence>
<feature type="domain" description="Rad4 beta-hairpin" evidence="9">
    <location>
        <begin position="172"/>
        <end position="227"/>
    </location>
</feature>
<dbReference type="EMBL" id="CASHTH010001177">
    <property type="protein sequence ID" value="CAI8012361.1"/>
    <property type="molecule type" value="Genomic_DNA"/>
</dbReference>
<evidence type="ECO:0000256" key="4">
    <source>
        <dbReference type="ARBA" id="ARBA00022763"/>
    </source>
</evidence>
<sequence length="351" mass="40646">MSAENTTQAGVYDETCSWAEAYAEDQRRYVCLHIPSSSVDQPKICEKHCPHKLSYVLAFESRWRGVCDRCDRSLCVRVVYSHQETAVEGFLVGRHPPPVLPRPRGEGEREEDILNILYSHPLPTSINDYKSHPLYVLRRHLLKFEAIYPVDSKILGYCRGEPVLSRDCVFTLHTRETWLKEGRVVKRDEEPYKVVKARPKKGMSLLERDASTVEVFGLWQTEVYVPPPVVDGVVPRNEYGNVELFQPSMLPAGARHIRIAGIQKVARKLEVSYVPAMIGWDFHSGHCCPVIDGIVVAEESEEMLMEAWRQEEQMMIEKEMKKREARVLERWKKLVRGVLIRERVQRTYRLT</sequence>
<proteinExistence type="inferred from homology"/>
<keyword evidence="7" id="KW-0539">Nucleus</keyword>
<protein>
    <submittedName>
        <fullName evidence="11">DNA repair protein complementing XP-C cells homolog</fullName>
    </submittedName>
</protein>
<dbReference type="Pfam" id="PF10405">
    <property type="entry name" value="BHD_3"/>
    <property type="match status" value="1"/>
</dbReference>
<dbReference type="SMART" id="SM01032">
    <property type="entry name" value="BHD_3"/>
    <property type="match status" value="1"/>
</dbReference>
<keyword evidence="3" id="KW-0597">Phosphoprotein</keyword>
<comment type="similarity">
    <text evidence="2">Belongs to the XPC family.</text>
</comment>
<evidence type="ECO:0000313" key="11">
    <source>
        <dbReference type="EMBL" id="CAI8012361.1"/>
    </source>
</evidence>
<dbReference type="Pfam" id="PF10403">
    <property type="entry name" value="BHD_1"/>
    <property type="match status" value="1"/>
</dbReference>
<feature type="domain" description="Rad4 beta-hairpin" evidence="10">
    <location>
        <begin position="234"/>
        <end position="308"/>
    </location>
</feature>
<dbReference type="PANTHER" id="PTHR12135:SF0">
    <property type="entry name" value="DNA REPAIR PROTEIN COMPLEMENTING XP-C CELLS"/>
    <property type="match status" value="1"/>
</dbReference>
<evidence type="ECO:0000256" key="2">
    <source>
        <dbReference type="ARBA" id="ARBA00009525"/>
    </source>
</evidence>